<dbReference type="InterPro" id="IPR044993">
    <property type="entry name" value="BXL"/>
</dbReference>
<evidence type="ECO:0000259" key="1">
    <source>
        <dbReference type="SMART" id="SM01217"/>
    </source>
</evidence>
<dbReference type="Pfam" id="PF14310">
    <property type="entry name" value="Fn3-like"/>
    <property type="match status" value="1"/>
</dbReference>
<reference evidence="2 3" key="1">
    <citation type="journal article" date="2022" name="Plant J.">
        <title>Strategies of tolerance reflected in two North American maple genomes.</title>
        <authorList>
            <person name="McEvoy S.L."/>
            <person name="Sezen U.U."/>
            <person name="Trouern-Trend A."/>
            <person name="McMahon S.M."/>
            <person name="Schaberg P.G."/>
            <person name="Yang J."/>
            <person name="Wegrzyn J.L."/>
            <person name="Swenson N.G."/>
        </authorList>
    </citation>
    <scope>NUCLEOTIDE SEQUENCE [LARGE SCALE GENOMIC DNA]</scope>
    <source>
        <strain evidence="2">91603</strain>
    </source>
</reference>
<dbReference type="AlphaFoldDB" id="A0AAD5JGU9"/>
<dbReference type="InterPro" id="IPR013783">
    <property type="entry name" value="Ig-like_fold"/>
</dbReference>
<dbReference type="GO" id="GO:0046556">
    <property type="term" value="F:alpha-L-arabinofuranosidase activity"/>
    <property type="evidence" value="ECO:0007669"/>
    <property type="project" value="TreeGrafter"/>
</dbReference>
<evidence type="ECO:0000313" key="2">
    <source>
        <dbReference type="EMBL" id="KAI9198655.1"/>
    </source>
</evidence>
<dbReference type="Proteomes" id="UP001064489">
    <property type="component" value="Chromosome 13"/>
</dbReference>
<dbReference type="PANTHER" id="PTHR42721:SF11">
    <property type="entry name" value="BETA-D-XYLOSIDASE 5-RELATED"/>
    <property type="match status" value="1"/>
</dbReference>
<evidence type="ECO:0000313" key="3">
    <source>
        <dbReference type="Proteomes" id="UP001064489"/>
    </source>
</evidence>
<comment type="caution">
    <text evidence="2">The sequence shown here is derived from an EMBL/GenBank/DDBJ whole genome shotgun (WGS) entry which is preliminary data.</text>
</comment>
<dbReference type="GO" id="GO:0009044">
    <property type="term" value="F:xylan 1,4-beta-xylosidase activity"/>
    <property type="evidence" value="ECO:0007669"/>
    <property type="project" value="InterPro"/>
</dbReference>
<dbReference type="Gene3D" id="2.60.40.10">
    <property type="entry name" value="Immunoglobulins"/>
    <property type="match status" value="1"/>
</dbReference>
<sequence length="109" mass="11687">MLVEDLKCDQHFEVGIEVQNVGKRGGSEVVIVYSKPPEGIAATYIKQVIGFKRVFVAAGGSEKVTFSFNACQSLKVIDYAANSLLPSGGHTIAIGDSGLSFPVHVEFDR</sequence>
<dbReference type="SMART" id="SM01217">
    <property type="entry name" value="Fn3_like"/>
    <property type="match status" value="1"/>
</dbReference>
<protein>
    <recommendedName>
        <fullName evidence="1">Fibronectin type III-like domain-containing protein</fullName>
    </recommendedName>
</protein>
<dbReference type="InterPro" id="IPR026891">
    <property type="entry name" value="Fn3-like"/>
</dbReference>
<accession>A0AAD5JGU9</accession>
<name>A0AAD5JGU9_ACENE</name>
<proteinExistence type="predicted"/>
<organism evidence="2 3">
    <name type="scientific">Acer negundo</name>
    <name type="common">Box elder</name>
    <dbReference type="NCBI Taxonomy" id="4023"/>
    <lineage>
        <taxon>Eukaryota</taxon>
        <taxon>Viridiplantae</taxon>
        <taxon>Streptophyta</taxon>
        <taxon>Embryophyta</taxon>
        <taxon>Tracheophyta</taxon>
        <taxon>Spermatophyta</taxon>
        <taxon>Magnoliopsida</taxon>
        <taxon>eudicotyledons</taxon>
        <taxon>Gunneridae</taxon>
        <taxon>Pentapetalae</taxon>
        <taxon>rosids</taxon>
        <taxon>malvids</taxon>
        <taxon>Sapindales</taxon>
        <taxon>Sapindaceae</taxon>
        <taxon>Hippocastanoideae</taxon>
        <taxon>Acereae</taxon>
        <taxon>Acer</taxon>
    </lineage>
</organism>
<dbReference type="GO" id="GO:0045493">
    <property type="term" value="P:xylan catabolic process"/>
    <property type="evidence" value="ECO:0007669"/>
    <property type="project" value="InterPro"/>
</dbReference>
<dbReference type="PANTHER" id="PTHR42721">
    <property type="entry name" value="SUGAR HYDROLASE-RELATED"/>
    <property type="match status" value="1"/>
</dbReference>
<dbReference type="GO" id="GO:0031222">
    <property type="term" value="P:arabinan catabolic process"/>
    <property type="evidence" value="ECO:0007669"/>
    <property type="project" value="TreeGrafter"/>
</dbReference>
<gene>
    <name evidence="2" type="ORF">LWI28_019777</name>
</gene>
<dbReference type="EMBL" id="JAJSOW010000002">
    <property type="protein sequence ID" value="KAI9198655.1"/>
    <property type="molecule type" value="Genomic_DNA"/>
</dbReference>
<feature type="domain" description="Fibronectin type III-like" evidence="1">
    <location>
        <begin position="28"/>
        <end position="98"/>
    </location>
</feature>
<keyword evidence="3" id="KW-1185">Reference proteome</keyword>